<gene>
    <name evidence="1" type="ORF">HHU12_13205</name>
</gene>
<dbReference type="RefSeq" id="WP_169657215.1">
    <property type="nucleotide sequence ID" value="NZ_JABANE010000032.1"/>
</dbReference>
<name>A0A7X9X9N8_9BACT</name>
<protein>
    <submittedName>
        <fullName evidence="1">Uncharacterized protein</fullName>
    </submittedName>
</protein>
<evidence type="ECO:0000313" key="2">
    <source>
        <dbReference type="Proteomes" id="UP000576082"/>
    </source>
</evidence>
<organism evidence="1 2">
    <name type="scientific">Flammeovirga aprica JL-4</name>
    <dbReference type="NCBI Taxonomy" id="694437"/>
    <lineage>
        <taxon>Bacteria</taxon>
        <taxon>Pseudomonadati</taxon>
        <taxon>Bacteroidota</taxon>
        <taxon>Cytophagia</taxon>
        <taxon>Cytophagales</taxon>
        <taxon>Flammeovirgaceae</taxon>
        <taxon>Flammeovirga</taxon>
    </lineage>
</organism>
<accession>A0A7X9X9N8</accession>
<reference evidence="1 2" key="1">
    <citation type="submission" date="2020-04" db="EMBL/GenBank/DDBJ databases">
        <title>Flammeovirga sp. SR4, a novel species isolated from seawater.</title>
        <authorList>
            <person name="Wang X."/>
        </authorList>
    </citation>
    <scope>NUCLEOTIDE SEQUENCE [LARGE SCALE GENOMIC DNA]</scope>
    <source>
        <strain evidence="1 2">ATCC 23126</strain>
    </source>
</reference>
<sequence length="73" mass="8822">MIENPDYNFSKTGVEWIFEAMILINNFANEDYDEFKVRIVDHINLMLKNNEPNLIQYHDRLEDIFTKLEKINT</sequence>
<evidence type="ECO:0000313" key="1">
    <source>
        <dbReference type="EMBL" id="NME68924.1"/>
    </source>
</evidence>
<comment type="caution">
    <text evidence="1">The sequence shown here is derived from an EMBL/GenBank/DDBJ whole genome shotgun (WGS) entry which is preliminary data.</text>
</comment>
<dbReference type="Proteomes" id="UP000576082">
    <property type="component" value="Unassembled WGS sequence"/>
</dbReference>
<keyword evidence="2" id="KW-1185">Reference proteome</keyword>
<proteinExistence type="predicted"/>
<dbReference type="AlphaFoldDB" id="A0A7X9X9N8"/>
<dbReference type="EMBL" id="JABANE010000032">
    <property type="protein sequence ID" value="NME68924.1"/>
    <property type="molecule type" value="Genomic_DNA"/>
</dbReference>